<dbReference type="FunFam" id="1.10.10.10:FF:000024">
    <property type="entry name" value="U5 small nuclear ribonucleoprotein helicase"/>
    <property type="match status" value="1"/>
</dbReference>
<evidence type="ECO:0000256" key="6">
    <source>
        <dbReference type="ARBA" id="ARBA00022806"/>
    </source>
</evidence>
<dbReference type="FunFam" id="1.10.3380.10:FF:000001">
    <property type="entry name" value="U5 small nuclear ribonucleoprotein helicase"/>
    <property type="match status" value="1"/>
</dbReference>
<protein>
    <recommendedName>
        <fullName evidence="2">RNA helicase</fullName>
        <ecNumber evidence="2">3.6.4.13</ecNumber>
    </recommendedName>
</protein>
<evidence type="ECO:0000256" key="5">
    <source>
        <dbReference type="ARBA" id="ARBA00022801"/>
    </source>
</evidence>
<feature type="domain" description="Helicase ATP-binding" evidence="11">
    <location>
        <begin position="1357"/>
        <end position="1533"/>
    </location>
</feature>
<dbReference type="SUPFAM" id="SSF52540">
    <property type="entry name" value="P-loop containing nucleoside triphosphate hydrolases"/>
    <property type="match status" value="4"/>
</dbReference>
<dbReference type="GO" id="GO:0016787">
    <property type="term" value="F:hydrolase activity"/>
    <property type="evidence" value="ECO:0007669"/>
    <property type="project" value="UniProtKB-KW"/>
</dbReference>
<dbReference type="InterPro" id="IPR041094">
    <property type="entry name" value="Brr2_helicase_PWI"/>
</dbReference>
<dbReference type="InterPro" id="IPR035892">
    <property type="entry name" value="C2_domain_sf"/>
</dbReference>
<dbReference type="Pfam" id="PF23445">
    <property type="entry name" value="WHD_SNRNP200"/>
    <property type="match status" value="2"/>
</dbReference>
<evidence type="ECO:0000256" key="4">
    <source>
        <dbReference type="ARBA" id="ARBA00022741"/>
    </source>
</evidence>
<dbReference type="FunFam" id="1.10.150.20:FF:000004">
    <property type="entry name" value="U5 small nuclear ribonucleoprotein helicase"/>
    <property type="match status" value="1"/>
</dbReference>
<dbReference type="Pfam" id="PF18149">
    <property type="entry name" value="Helicase_PWI"/>
    <property type="match status" value="1"/>
</dbReference>
<dbReference type="InterPro" id="IPR004179">
    <property type="entry name" value="Sec63-dom"/>
</dbReference>
<keyword evidence="4" id="KW-0547">Nucleotide-binding</keyword>
<dbReference type="PROSITE" id="PS51194">
    <property type="entry name" value="HELICASE_CTER"/>
    <property type="match status" value="1"/>
</dbReference>
<gene>
    <name evidence="13" type="primary">SMKI05G2560</name>
    <name evidence="13" type="ORF">SMKI_05G2560</name>
</gene>
<dbReference type="InterPro" id="IPR001650">
    <property type="entry name" value="Helicase_C-like"/>
</dbReference>
<accession>A0AA35NHG0</accession>
<dbReference type="EMBL" id="OX365761">
    <property type="protein sequence ID" value="CAI4038641.1"/>
    <property type="molecule type" value="Genomic_DNA"/>
</dbReference>
<dbReference type="Pfam" id="PF02889">
    <property type="entry name" value="Sec63"/>
    <property type="match status" value="2"/>
</dbReference>
<dbReference type="FunFam" id="2.60.40.150:FF:000133">
    <property type="entry name" value="Pre-mRNA splicing helicase, putative"/>
    <property type="match status" value="1"/>
</dbReference>
<dbReference type="EC" id="3.6.4.13" evidence="2"/>
<dbReference type="GO" id="GO:0005682">
    <property type="term" value="C:U5 snRNP"/>
    <property type="evidence" value="ECO:0007669"/>
    <property type="project" value="UniProtKB-ARBA"/>
</dbReference>
<dbReference type="InterPro" id="IPR048863">
    <property type="entry name" value="BRR2_plug"/>
</dbReference>
<dbReference type="Pfam" id="PF00270">
    <property type="entry name" value="DEAD"/>
    <property type="match status" value="2"/>
</dbReference>
<dbReference type="SMART" id="SM00490">
    <property type="entry name" value="HELICc"/>
    <property type="match status" value="1"/>
</dbReference>
<dbReference type="FunFam" id="1.10.10.10:FF:000875">
    <property type="entry name" value="Pre-mRNA-splicing helicase BRR2"/>
    <property type="match status" value="1"/>
</dbReference>
<dbReference type="CDD" id="cd18021">
    <property type="entry name" value="DEXHc_Brr2_2"/>
    <property type="match status" value="1"/>
</dbReference>
<keyword evidence="7" id="KW-0067">ATP-binding</keyword>
<dbReference type="FunFam" id="3.40.50.300:FF:000102">
    <property type="entry name" value="RNA helicase, activating signal cointegrator 1"/>
    <property type="match status" value="1"/>
</dbReference>
<dbReference type="InterPro" id="IPR014001">
    <property type="entry name" value="Helicase_ATP-bd"/>
</dbReference>
<dbReference type="GO" id="GO:0005524">
    <property type="term" value="F:ATP binding"/>
    <property type="evidence" value="ECO:0007669"/>
    <property type="project" value="UniProtKB-KW"/>
</dbReference>
<dbReference type="InterPro" id="IPR057842">
    <property type="entry name" value="WH_MER3"/>
</dbReference>
<keyword evidence="14" id="KW-1185">Reference proteome</keyword>
<dbReference type="SUPFAM" id="SSF46785">
    <property type="entry name" value="Winged helix' DNA-binding domain"/>
    <property type="match status" value="1"/>
</dbReference>
<dbReference type="GeneID" id="80917852"/>
<comment type="catalytic activity">
    <reaction evidence="9">
        <text>ATP + H2O = ADP + phosphate + H(+)</text>
        <dbReference type="Rhea" id="RHEA:13065"/>
        <dbReference type="ChEBI" id="CHEBI:15377"/>
        <dbReference type="ChEBI" id="CHEBI:15378"/>
        <dbReference type="ChEBI" id="CHEBI:30616"/>
        <dbReference type="ChEBI" id="CHEBI:43474"/>
        <dbReference type="ChEBI" id="CHEBI:456216"/>
        <dbReference type="EC" id="3.6.4.13"/>
    </reaction>
</comment>
<keyword evidence="3" id="KW-0677">Repeat</keyword>
<dbReference type="PANTHER" id="PTHR47961:SF4">
    <property type="entry name" value="ACTIVATING SIGNAL COINTEGRATOR 1 COMPLEX SUBUNIT 3"/>
    <property type="match status" value="1"/>
</dbReference>
<evidence type="ECO:0000313" key="14">
    <source>
        <dbReference type="Proteomes" id="UP001161438"/>
    </source>
</evidence>
<dbReference type="Pfam" id="PF00271">
    <property type="entry name" value="Helicase_C"/>
    <property type="match status" value="1"/>
</dbReference>
<evidence type="ECO:0000256" key="3">
    <source>
        <dbReference type="ARBA" id="ARBA00022737"/>
    </source>
</evidence>
<dbReference type="Gene3D" id="1.10.10.10">
    <property type="entry name" value="Winged helix-like DNA-binding domain superfamily/Winged helix DNA-binding domain"/>
    <property type="match status" value="2"/>
</dbReference>
<proteinExistence type="predicted"/>
<dbReference type="InterPro" id="IPR011545">
    <property type="entry name" value="DEAD/DEAH_box_helicase_dom"/>
</dbReference>
<dbReference type="CDD" id="cd18795">
    <property type="entry name" value="SF2_C_Ski2"/>
    <property type="match status" value="1"/>
</dbReference>
<evidence type="ECO:0000259" key="11">
    <source>
        <dbReference type="PROSITE" id="PS51192"/>
    </source>
</evidence>
<dbReference type="InterPro" id="IPR050474">
    <property type="entry name" value="Hel308_SKI2-like"/>
</dbReference>
<dbReference type="Gene3D" id="2.60.40.150">
    <property type="entry name" value="C2 domain"/>
    <property type="match status" value="2"/>
</dbReference>
<dbReference type="Gene3D" id="1.10.150.20">
    <property type="entry name" value="5' to 3' exonuclease, C-terminal subdomain"/>
    <property type="match status" value="2"/>
</dbReference>
<dbReference type="SMART" id="SM00487">
    <property type="entry name" value="DEXDc"/>
    <property type="match status" value="2"/>
</dbReference>
<reference evidence="13" key="1">
    <citation type="submission" date="2022-10" db="EMBL/GenBank/DDBJ databases">
        <authorList>
            <person name="Byrne P K."/>
        </authorList>
    </citation>
    <scope>NUCLEOTIDE SEQUENCE</scope>
    <source>
        <strain evidence="13">IFO1815</strain>
    </source>
</reference>
<dbReference type="GO" id="GO:0000393">
    <property type="term" value="P:spliceosomal conformational changes to generate catalytic conformation"/>
    <property type="evidence" value="ECO:0007669"/>
    <property type="project" value="UniProtKB-ARBA"/>
</dbReference>
<dbReference type="Pfam" id="PF21188">
    <property type="entry name" value="BRR2_plug"/>
    <property type="match status" value="1"/>
</dbReference>
<dbReference type="PROSITE" id="PS51192">
    <property type="entry name" value="HELICASE_ATP_BIND_1"/>
    <property type="match status" value="2"/>
</dbReference>
<evidence type="ECO:0000256" key="1">
    <source>
        <dbReference type="ARBA" id="ARBA00004123"/>
    </source>
</evidence>
<dbReference type="InterPro" id="IPR014756">
    <property type="entry name" value="Ig_E-set"/>
</dbReference>
<dbReference type="Proteomes" id="UP001161438">
    <property type="component" value="Chromosome 5"/>
</dbReference>
<feature type="domain" description="Helicase ATP-binding" evidence="11">
    <location>
        <begin position="508"/>
        <end position="692"/>
    </location>
</feature>
<evidence type="ECO:0000259" key="12">
    <source>
        <dbReference type="PROSITE" id="PS51194"/>
    </source>
</evidence>
<evidence type="ECO:0000256" key="10">
    <source>
        <dbReference type="SAM" id="MobiDB-lite"/>
    </source>
</evidence>
<evidence type="ECO:0000256" key="8">
    <source>
        <dbReference type="ARBA" id="ARBA00023242"/>
    </source>
</evidence>
<keyword evidence="6" id="KW-0347">Helicase</keyword>
<dbReference type="SUPFAM" id="SSF81296">
    <property type="entry name" value="E set domains"/>
    <property type="match status" value="2"/>
</dbReference>
<dbReference type="GO" id="GO:0003676">
    <property type="term" value="F:nucleic acid binding"/>
    <property type="evidence" value="ECO:0007669"/>
    <property type="project" value="InterPro"/>
</dbReference>
<dbReference type="PANTHER" id="PTHR47961">
    <property type="entry name" value="DNA POLYMERASE THETA, PUTATIVE (AFU_ORTHOLOGUE AFUA_1G05260)-RELATED"/>
    <property type="match status" value="1"/>
</dbReference>
<dbReference type="Gene3D" id="1.10.3380.10">
    <property type="entry name" value="Sec63 N-terminal domain-like domain"/>
    <property type="match status" value="2"/>
</dbReference>
<evidence type="ECO:0000256" key="9">
    <source>
        <dbReference type="ARBA" id="ARBA00047984"/>
    </source>
</evidence>
<organism evidence="13 14">
    <name type="scientific">Saccharomyces mikatae IFO 1815</name>
    <dbReference type="NCBI Taxonomy" id="226126"/>
    <lineage>
        <taxon>Eukaryota</taxon>
        <taxon>Fungi</taxon>
        <taxon>Dikarya</taxon>
        <taxon>Ascomycota</taxon>
        <taxon>Saccharomycotina</taxon>
        <taxon>Saccharomycetes</taxon>
        <taxon>Saccharomycetales</taxon>
        <taxon>Saccharomycetaceae</taxon>
        <taxon>Saccharomyces</taxon>
    </lineage>
</organism>
<feature type="region of interest" description="Disordered" evidence="10">
    <location>
        <begin position="37"/>
        <end position="61"/>
    </location>
</feature>
<sequence length="2161" mass="246803">MIEHEAKDKAKKIREIYRYDEMSNKVLELDRRFINSSQNPQKDAEISQPKSMRGRISTKDMGQSVRSIVNEGIKEKNIAVEKIEKNTSFKRIQQDSTILDSSSDFRLHYYPKNPSNVEAYERILQWVTEVLGNDIPHDLIIGTADILIRGLKENEENEDGNIEKRKEGIQDELGIDINFSKFTELVKLMKDITDYNIHPNKTDKQAVAILVDDEPSDTEEVVDESNIANVLESEINDDEDDSEKNYDNSAEVHLKTKNNRALPNIENDTIKLSDHKENSTEIIPIYSVDEFFLQRKLRSELGYKDTSAIQELSEKILNEIKTLEHNPTALEQKLVDLLDFENIPLAEFIFQNRSVILWGILLAKSTENEIPNLINEMTVNGLGDLVKQYELRNNVKSKRELDIDANQQQSSKAKRAKLGDSIVPPTIDLEKIKFDESSKLMTITKVSLPEGSFKRVKPQYDEIHIPAPKKPVVDYELKKITSLPDWCQEAFPSSETTSLNPIQSKVFHTSFESDSNMLICAPTGSGKTNIALLTVLKTLSRFYNPTTKKLNLSAFKIVYIAPLKALVQEQVREFQRRLAFLDIKVAELTGDSRLSRRQIEETQILVSTPEKWDITTRNSNNLAIVELVRLLIIDEIHLLHDERGPVLESIVARTFWASKYRQECPRIIGLSATLPNYEDVGRFLRVPKEGLFYFDSSFRPCPLSQQFCGIKERNSLKKLKAMNDACYEKVLESINEGNQIIVFVHSRKETSRTATWLRNKFIEENIAHKLIKSDSGSKQILKTEAANILDPSLKKLIESGIGTHHAGLARNDRSLSEDLFADGLLQVLVCTATLAWGVNLPAHTVIIKGTDVYSPEKGSWGQLSPQDVLQMLGRAGRPRYDTFGEGIIITDQSNIQYYLSILNQQLPIESQFVSKLVDNLNAEVVAGTIKCRNDAVDWLAYTYLYVRMLASPELYNIPDISEDKQLKKFREILVHSALCVLKEQDLVLYDVENDVIEATDLGNIASAFYINHTSMDIYNRELDEYTSQIDLFRIFAMSEEFKYISVRYEEKRELKQLLEKAPIPIREDIDDPLAKVNVLLQSYFSQLKFEGFALNSDMVFIHQNAGRLLRAMFEICLKRGWGHPTRMLLNFCKSAKTRMWPTNSPLRQFKKCPLEVIRRLEASTVPWGDYLQLETPAQVGRAIRSEKYGKQVYDLLKRFPRMSITCTAQPITRSVIRFNVEILADWMWDMNVHGSLQPFLLMLENTDGDFILYYDVLFITPDMIGQDFTLSFTHELKQQNQNNMPPNFFLTVISENWWHCEYEIPVSFNGFKLPNKFPAPTPLLENICIPTTELGIDDFSNVFDFKSFNRIQSQVFESVYNSNDSVFVGSAKGSGKMALAELALLNHWRQNKGRAVYINPSQEKINILLANWDRKLSHLAGGKIINKLGNDLSLNLKLLARSHVLLATPAQFELLSRRWRQRKNIQSLELMIYDESHEISQGIYGAVYETLISRMIFIATQLEKKIRFVCLSNCLANARDFGEWAGIAKSNIYNFSPSERVEPLEINIQSFKDVEHISFNSSMLQTAFEASAAAAENRNTSSVFLPSRKDCMEVASAFMSFSKAIKWDMLNIEEEQVIAYADKLTDNHLKDPLKHGIGIIYRGMVPNDERIVKKLCEYGAISVLLISKYCSTFACKTDEVIILGTNLYDGREHKYMPYTISELLEMVGLAKGNDSMAGKVLILTSHNMKAYYKKFLTEPLPTESFLQYTIHDTLNNDIANSIIQSKQDCVDWFTYSYFYRRIHVNPSYYGVKDTSPYGISVFLTNLVETSLNDLVESSFIEIDDSGTDGVNDGKDEEPPEVISVLGNGSIASHYGVSFFTIQSFVSSLSNTSTLKNMLYVLSTAVEFENIPLRKGDNSLLVRLSKNLPLDFPGNISSESISFKVFLLLQAYFSRTQLPIDLQNDLRDILERVIPLINVMVDILSQSGYLNATTAMDLAQMLIQGVWDVDNPLTQIPYFNNKILEKCKELNVETVYDIMALEDEERNEILTLNDSQLAQVAMFVNNYPNIELTYSLNNSESLTTGEKQKISIQLTRDVEPESLQVTSEKYPFDKLECWWLVLGDTSKKELYAIKKVSLNKEIQHYELEFDTPAPGQHNLTIWCVCDSYLDADKELEFKINVK</sequence>
<comment type="subcellular location">
    <subcellularLocation>
        <location evidence="1">Nucleus</location>
    </subcellularLocation>
</comment>
<dbReference type="Gene3D" id="3.40.50.300">
    <property type="entry name" value="P-loop containing nucleotide triphosphate hydrolases"/>
    <property type="match status" value="4"/>
</dbReference>
<dbReference type="RefSeq" id="XP_056081756.1">
    <property type="nucleotide sequence ID" value="XM_056222023.1"/>
</dbReference>
<evidence type="ECO:0000256" key="7">
    <source>
        <dbReference type="ARBA" id="ARBA00022840"/>
    </source>
</evidence>
<dbReference type="SMART" id="SM00973">
    <property type="entry name" value="Sec63"/>
    <property type="match status" value="2"/>
</dbReference>
<dbReference type="InterPro" id="IPR036390">
    <property type="entry name" value="WH_DNA-bd_sf"/>
</dbReference>
<keyword evidence="8" id="KW-0539">Nucleus</keyword>
<name>A0AA35NHG0_SACMI</name>
<dbReference type="GO" id="GO:0003724">
    <property type="term" value="F:RNA helicase activity"/>
    <property type="evidence" value="ECO:0007669"/>
    <property type="project" value="UniProtKB-EC"/>
</dbReference>
<dbReference type="SUPFAM" id="SSF158702">
    <property type="entry name" value="Sec63 N-terminal domain-like"/>
    <property type="match status" value="2"/>
</dbReference>
<dbReference type="FunFam" id="1.10.150.20:FF:000013">
    <property type="entry name" value="U5 small nuclear ribonucleoprotein kDa helicase"/>
    <property type="match status" value="1"/>
</dbReference>
<evidence type="ECO:0000256" key="2">
    <source>
        <dbReference type="ARBA" id="ARBA00012552"/>
    </source>
</evidence>
<dbReference type="PIRSF" id="PIRSF039073">
    <property type="entry name" value="BRR2"/>
    <property type="match status" value="1"/>
</dbReference>
<dbReference type="FunFam" id="3.40.50.300:FF:000062">
    <property type="entry name" value="U5 small nuclear ribonucleoprotein helicase"/>
    <property type="match status" value="1"/>
</dbReference>
<evidence type="ECO:0000313" key="13">
    <source>
        <dbReference type="EMBL" id="CAI4038641.1"/>
    </source>
</evidence>
<feature type="domain" description="Helicase C-terminal" evidence="12">
    <location>
        <begin position="718"/>
        <end position="921"/>
    </location>
</feature>
<keyword evidence="5" id="KW-0378">Hydrolase</keyword>
<dbReference type="InterPro" id="IPR036388">
    <property type="entry name" value="WH-like_DNA-bd_sf"/>
</dbReference>
<dbReference type="InterPro" id="IPR027417">
    <property type="entry name" value="P-loop_NTPase"/>
</dbReference>